<comment type="caution">
    <text evidence="1">The sequence shown here is derived from an EMBL/GenBank/DDBJ whole genome shotgun (WGS) entry which is preliminary data.</text>
</comment>
<dbReference type="EMBL" id="AWUE01022597">
    <property type="protein sequence ID" value="OMO57313.1"/>
    <property type="molecule type" value="Genomic_DNA"/>
</dbReference>
<keyword evidence="2" id="KW-1185">Reference proteome</keyword>
<name>A0A1R3GGV5_9ROSI</name>
<dbReference type="OrthoDB" id="1931061at2759"/>
<organism evidence="1 2">
    <name type="scientific">Corchorus olitorius</name>
    <dbReference type="NCBI Taxonomy" id="93759"/>
    <lineage>
        <taxon>Eukaryota</taxon>
        <taxon>Viridiplantae</taxon>
        <taxon>Streptophyta</taxon>
        <taxon>Embryophyta</taxon>
        <taxon>Tracheophyta</taxon>
        <taxon>Spermatophyta</taxon>
        <taxon>Magnoliopsida</taxon>
        <taxon>eudicotyledons</taxon>
        <taxon>Gunneridae</taxon>
        <taxon>Pentapetalae</taxon>
        <taxon>rosids</taxon>
        <taxon>malvids</taxon>
        <taxon>Malvales</taxon>
        <taxon>Malvaceae</taxon>
        <taxon>Grewioideae</taxon>
        <taxon>Apeibeae</taxon>
        <taxon>Corchorus</taxon>
    </lineage>
</organism>
<proteinExistence type="predicted"/>
<gene>
    <name evidence="1" type="ORF">COLO4_35440</name>
</gene>
<sequence>MLNVISFVVLYGNAIQAFIDIGIVGNFRNRLIEGKIYKIFRFQVVECKAGYNAIPSEYIIKLNSSTVMDEVCDDTLKIPRHYFMFAMLEQIKDRKEKDPTLTDIIGLLMSVSEAYDIQRSTGEGTFKIIDTFVKLLSGDIIRVCLWEGQMDLLRVDYIRELDRKPVIVVVGSSVRNYLCVPLFFVDKFS</sequence>
<dbReference type="PANTHER" id="PTHR47165:SF4">
    <property type="entry name" value="OS03G0429900 PROTEIN"/>
    <property type="match status" value="1"/>
</dbReference>
<dbReference type="STRING" id="93759.A0A1R3GGV5"/>
<dbReference type="InterPro" id="IPR012340">
    <property type="entry name" value="NA-bd_OB-fold"/>
</dbReference>
<evidence type="ECO:0000313" key="2">
    <source>
        <dbReference type="Proteomes" id="UP000187203"/>
    </source>
</evidence>
<evidence type="ECO:0000313" key="1">
    <source>
        <dbReference type="EMBL" id="OMO57313.1"/>
    </source>
</evidence>
<dbReference type="AlphaFoldDB" id="A0A1R3GGV5"/>
<dbReference type="PANTHER" id="PTHR47165">
    <property type="entry name" value="OS03G0429900 PROTEIN"/>
    <property type="match status" value="1"/>
</dbReference>
<dbReference type="Proteomes" id="UP000187203">
    <property type="component" value="Unassembled WGS sequence"/>
</dbReference>
<protein>
    <submittedName>
        <fullName evidence="1">Nucleic acid-binding protein</fullName>
    </submittedName>
</protein>
<dbReference type="SUPFAM" id="SSF50249">
    <property type="entry name" value="Nucleic acid-binding proteins"/>
    <property type="match status" value="1"/>
</dbReference>
<reference evidence="2" key="1">
    <citation type="submission" date="2013-09" db="EMBL/GenBank/DDBJ databases">
        <title>Corchorus olitorius genome sequencing.</title>
        <authorList>
            <person name="Alam M."/>
            <person name="Haque M.S."/>
            <person name="Islam M.S."/>
            <person name="Emdad E.M."/>
            <person name="Islam M.M."/>
            <person name="Ahmed B."/>
            <person name="Halim A."/>
            <person name="Hossen Q.M.M."/>
            <person name="Hossain M.Z."/>
            <person name="Ahmed R."/>
            <person name="Khan M.M."/>
            <person name="Islam R."/>
            <person name="Rashid M.M."/>
            <person name="Khan S.A."/>
            <person name="Rahman M.S."/>
            <person name="Alam M."/>
            <person name="Yahiya A.S."/>
            <person name="Khan M.S."/>
            <person name="Azam M.S."/>
            <person name="Haque T."/>
            <person name="Lashkar M.Z.H."/>
            <person name="Akhand A.I."/>
            <person name="Morshed G."/>
            <person name="Roy S."/>
            <person name="Uddin K.S."/>
            <person name="Rabeya T."/>
            <person name="Hossain A.S."/>
            <person name="Chowdhury A."/>
            <person name="Snigdha A.R."/>
            <person name="Mortoza M.S."/>
            <person name="Matin S.A."/>
            <person name="Hoque S.M.E."/>
            <person name="Islam M.K."/>
            <person name="Roy D.K."/>
            <person name="Haider R."/>
            <person name="Moosa M.M."/>
            <person name="Elias S.M."/>
            <person name="Hasan A.M."/>
            <person name="Jahan S."/>
            <person name="Shafiuddin M."/>
            <person name="Mahmood N."/>
            <person name="Shommy N.S."/>
        </authorList>
    </citation>
    <scope>NUCLEOTIDE SEQUENCE [LARGE SCALE GENOMIC DNA]</scope>
    <source>
        <strain evidence="2">cv. O-4</strain>
    </source>
</reference>
<accession>A0A1R3GGV5</accession>
<dbReference type="Gene3D" id="2.40.50.140">
    <property type="entry name" value="Nucleic acid-binding proteins"/>
    <property type="match status" value="2"/>
</dbReference>